<dbReference type="Proteomes" id="UP000276010">
    <property type="component" value="Unassembled WGS sequence"/>
</dbReference>
<evidence type="ECO:0000313" key="1">
    <source>
        <dbReference type="EMBL" id="RRN00343.1"/>
    </source>
</evidence>
<protein>
    <submittedName>
        <fullName evidence="1">Uncharacterized protein</fullName>
    </submittedName>
</protein>
<accession>A0A426FFI8</accession>
<organism evidence="1 2">
    <name type="scientific">Bibersteinia trehalosi</name>
    <name type="common">Pasteurella trehalosi</name>
    <dbReference type="NCBI Taxonomy" id="47735"/>
    <lineage>
        <taxon>Bacteria</taxon>
        <taxon>Pseudomonadati</taxon>
        <taxon>Pseudomonadota</taxon>
        <taxon>Gammaproteobacteria</taxon>
        <taxon>Pasteurellales</taxon>
        <taxon>Pasteurellaceae</taxon>
        <taxon>Bibersteinia</taxon>
    </lineage>
</organism>
<gene>
    <name evidence="1" type="ORF">EIM44_10725</name>
</gene>
<evidence type="ECO:0000313" key="2">
    <source>
        <dbReference type="Proteomes" id="UP000276010"/>
    </source>
</evidence>
<sequence length="245" mass="28851">MFEALECENLERVYFCYSNENIKNLIENNYKLIIDTENYHLSPISEIDNLPKDSFKIIFTDDLMRVSEYICRVGSSFSFWEKSNHNGIFIINTNRNSELLHSFLYDNSRYNIINLDYKDIQFKEYIKWLILLFSSSHLLCTRADFYDIADFLICSGVSTLHIKSSLETDNIDNVINAVKDNHHNHSHCLFLFANESESDVWSRASTLYFEDFDINSDIRLWGCLVEPNFNLENKFIAVSIIPYSY</sequence>
<dbReference type="EMBL" id="RRUC01000050">
    <property type="protein sequence ID" value="RRN00343.1"/>
    <property type="molecule type" value="Genomic_DNA"/>
</dbReference>
<dbReference type="AlphaFoldDB" id="A0A426FFI8"/>
<proteinExistence type="predicted"/>
<name>A0A426FFI8_BIBTR</name>
<dbReference type="RefSeq" id="WP_125135364.1">
    <property type="nucleotide sequence ID" value="NZ_RRUC01000050.1"/>
</dbReference>
<reference evidence="1 2" key="1">
    <citation type="submission" date="2018-11" db="EMBL/GenBank/DDBJ databases">
        <title>Whole genome sequence of Bibersteinia trehalosi strain OADDL-BT1 an multidrug resistant pathogen isolate.</title>
        <authorList>
            <person name="Couger M."/>
            <person name="Ramachandran A."/>
        </authorList>
    </citation>
    <scope>NUCLEOTIDE SEQUENCE [LARGE SCALE GENOMIC DNA]</scope>
    <source>
        <strain evidence="1 2">OADDL-BT1</strain>
    </source>
</reference>
<comment type="caution">
    <text evidence="1">The sequence shown here is derived from an EMBL/GenBank/DDBJ whole genome shotgun (WGS) entry which is preliminary data.</text>
</comment>